<dbReference type="Proteomes" id="UP000315673">
    <property type="component" value="Chromosome"/>
</dbReference>
<keyword evidence="3" id="KW-1185">Reference proteome</keyword>
<evidence type="ECO:0000256" key="1">
    <source>
        <dbReference type="SAM" id="Phobius"/>
    </source>
</evidence>
<gene>
    <name evidence="2" type="ORF">FPZ24_01770</name>
</gene>
<protein>
    <submittedName>
        <fullName evidence="2">Uncharacterized protein</fullName>
    </submittedName>
</protein>
<keyword evidence="1" id="KW-0472">Membrane</keyword>
<sequence length="77" mass="8285">MGSLVAMFFACSGRRRILAGFVGGLVTVLVVAQLWLLPVAIGDPYFFEAQLRLAVIASLPVLTFAFLGAFVRKKIAV</sequence>
<proteinExistence type="predicted"/>
<organism evidence="2 3">
    <name type="scientific">Sphingomonas panacisoli</name>
    <dbReference type="NCBI Taxonomy" id="1813879"/>
    <lineage>
        <taxon>Bacteria</taxon>
        <taxon>Pseudomonadati</taxon>
        <taxon>Pseudomonadota</taxon>
        <taxon>Alphaproteobacteria</taxon>
        <taxon>Sphingomonadales</taxon>
        <taxon>Sphingomonadaceae</taxon>
        <taxon>Sphingomonas</taxon>
    </lineage>
</organism>
<feature type="transmembrane region" description="Helical" evidence="1">
    <location>
        <begin position="49"/>
        <end position="71"/>
    </location>
</feature>
<keyword evidence="1" id="KW-1133">Transmembrane helix</keyword>
<dbReference type="KEGG" id="spai:FPZ24_01770"/>
<reference evidence="2 3" key="1">
    <citation type="submission" date="2019-07" db="EMBL/GenBank/DDBJ databases">
        <title>Full genome sequence of Sphingomonas sp. 4R-6-7(HKS19).</title>
        <authorList>
            <person name="Im W.-T."/>
        </authorList>
    </citation>
    <scope>NUCLEOTIDE SEQUENCE [LARGE SCALE GENOMIC DNA]</scope>
    <source>
        <strain evidence="2 3">HKS19</strain>
    </source>
</reference>
<keyword evidence="1" id="KW-0812">Transmembrane</keyword>
<evidence type="ECO:0000313" key="3">
    <source>
        <dbReference type="Proteomes" id="UP000315673"/>
    </source>
</evidence>
<evidence type="ECO:0000313" key="2">
    <source>
        <dbReference type="EMBL" id="QDZ06353.1"/>
    </source>
</evidence>
<dbReference type="RefSeq" id="WP_146569437.1">
    <property type="nucleotide sequence ID" value="NZ_CP042306.1"/>
</dbReference>
<feature type="transmembrane region" description="Helical" evidence="1">
    <location>
        <begin position="17"/>
        <end position="37"/>
    </location>
</feature>
<dbReference type="AlphaFoldDB" id="A0A5B8LE58"/>
<accession>A0A5B8LE58</accession>
<name>A0A5B8LE58_9SPHN</name>
<dbReference type="EMBL" id="CP042306">
    <property type="protein sequence ID" value="QDZ06353.1"/>
    <property type="molecule type" value="Genomic_DNA"/>
</dbReference>